<evidence type="ECO:0000313" key="9">
    <source>
        <dbReference type="EMBL" id="WGH80221.1"/>
    </source>
</evidence>
<gene>
    <name evidence="9" type="ORF">P8627_08135</name>
</gene>
<dbReference type="InterPro" id="IPR003995">
    <property type="entry name" value="RTX_toxin_determinant-A"/>
</dbReference>
<dbReference type="RefSeq" id="WP_279967281.1">
    <property type="nucleotide sequence ID" value="NZ_CP122537.1"/>
</dbReference>
<keyword evidence="3" id="KW-0964">Secreted</keyword>
<evidence type="ECO:0000256" key="6">
    <source>
        <dbReference type="ARBA" id="ARBA00023026"/>
    </source>
</evidence>
<evidence type="ECO:0000256" key="2">
    <source>
        <dbReference type="ARBA" id="ARBA00004613"/>
    </source>
</evidence>
<dbReference type="InterPro" id="IPR011049">
    <property type="entry name" value="Serralysin-like_metalloprot_C"/>
</dbReference>
<protein>
    <recommendedName>
        <fullName evidence="11">Ca2+-binding protein, RTX toxin-related</fullName>
    </recommendedName>
</protein>
<dbReference type="SUPFAM" id="SSF51120">
    <property type="entry name" value="beta-Roll"/>
    <property type="match status" value="4"/>
</dbReference>
<name>A0ABY8LGF1_9RHOB</name>
<sequence>MATFHHLATITTPDDVLVTGIVDLDIHEIGGVTRLYAGTRAGGGLSVFEIGATLELVDFALDGAQIGLSAPARIDRVTLDGQDMLIRHGAFESGLRGFELDAQGRLADALALGTPPGARFATFETVATDAGLIAFTTDAFSAGMTAWSLAPTGGMTRLADYDLGAEAPGLDVPDMAQVAIGDTTILLAVSRGENSLTSYRVAADGSIARADTASTAAGELPISVPMAVETVSVAGATYAVVAAFESDSLSVLRIGADGRLTPVDHVVDGLETRFGGVTAIATVEAEGRAFVLAGGADDGVSLLELLPGGRLLHRASVADALDTTLANVEAIAATARAGGLDIFVASQAEAGITRFAVDLPPGDGPQIGTAGADILTAAPGGQFLDGLAGDDTLQGGAGDDVIRDGAGIDSLYAGGGENIFVLAADGAEDRIWEFRIGQDRLDLTAWEGLRNVEQLAIATQRRGATITYGEEVLFLRSADGTRLEVEDLRAYGFVDLSHFAPRDLLAVTGTAASDAIIGGDAAEDVAAEGGDDTVDGGAGDDILNGGAGRDLLRGGDGSDLLQGGSWADTLEGGTGDDTLRGQEGDDLLDGADGADRLDGGQGADTLRGGLGDDWLSGGSWSDLLEGEDGDDLIEGGEGNDSLDGGLRDDTLRGDGGQDVLYGADGHDVIEGGSGADRAWGGSGDDLIDGGTWSDVLHGEDGNDTILAGDGTDQLFGGAGADLLRGGAGQDVLRGGTGDDVLWGESWSDAIYGEDGDDILEGGSGDDMMEGGAGRDVLRGGTGFDRLFGGDGDDWIEGGDQRDRLEGGPGADTLDGGTWNDMIFGDGGNDHLIGGEGEDGLSGGDDDDWLQGGVGRDQLYGGGGNDLLEGGSWADSLYGGFGDDTLRGEEGNDSLLGGGGADSFVFESGLDVVTDFDPAVDRLLFAAELFGGTRPSQADLEAYARVVDGDLLLAFDSLNGLRLEGQTTLTGVAWDLFAG</sequence>
<dbReference type="EMBL" id="CP122537">
    <property type="protein sequence ID" value="WGH80221.1"/>
    <property type="molecule type" value="Genomic_DNA"/>
</dbReference>
<comment type="subcellular location">
    <subcellularLocation>
        <location evidence="1">Membrane</location>
    </subcellularLocation>
    <subcellularLocation>
        <location evidence="2">Secreted</location>
    </subcellularLocation>
</comment>
<evidence type="ECO:0000313" key="10">
    <source>
        <dbReference type="Proteomes" id="UP001243420"/>
    </source>
</evidence>
<feature type="region of interest" description="Disordered" evidence="8">
    <location>
        <begin position="789"/>
        <end position="846"/>
    </location>
</feature>
<evidence type="ECO:0000256" key="8">
    <source>
        <dbReference type="SAM" id="MobiDB-lite"/>
    </source>
</evidence>
<evidence type="ECO:0000256" key="4">
    <source>
        <dbReference type="ARBA" id="ARBA00022656"/>
    </source>
</evidence>
<dbReference type="InterPro" id="IPR050557">
    <property type="entry name" value="RTX_toxin/Mannuronan_C5-epim"/>
</dbReference>
<dbReference type="SUPFAM" id="SSF50956">
    <property type="entry name" value="Thermostable phytase (3-phytase)"/>
    <property type="match status" value="1"/>
</dbReference>
<reference evidence="9 10" key="1">
    <citation type="submission" date="2023-04" db="EMBL/GenBank/DDBJ databases">
        <title>Jannaschia ovalis sp. nov., a marine bacterium isolated from sea tidal flat.</title>
        <authorList>
            <person name="Kwon D.Y."/>
            <person name="Kim J.-J."/>
        </authorList>
    </citation>
    <scope>NUCLEOTIDE SEQUENCE [LARGE SCALE GENOMIC DNA]</scope>
    <source>
        <strain evidence="9 10">GRR-S6-38</strain>
    </source>
</reference>
<proteinExistence type="predicted"/>
<evidence type="ECO:0000256" key="7">
    <source>
        <dbReference type="ARBA" id="ARBA00023136"/>
    </source>
</evidence>
<dbReference type="PANTHER" id="PTHR38340">
    <property type="entry name" value="S-LAYER PROTEIN"/>
    <property type="match status" value="1"/>
</dbReference>
<feature type="region of interest" description="Disordered" evidence="8">
    <location>
        <begin position="569"/>
        <end position="603"/>
    </location>
</feature>
<evidence type="ECO:0000256" key="5">
    <source>
        <dbReference type="ARBA" id="ARBA00022737"/>
    </source>
</evidence>
<keyword evidence="10" id="KW-1185">Reference proteome</keyword>
<dbReference type="PANTHER" id="PTHR38340:SF1">
    <property type="entry name" value="S-LAYER PROTEIN"/>
    <property type="match status" value="1"/>
</dbReference>
<keyword evidence="5" id="KW-0677">Repeat</keyword>
<dbReference type="PRINTS" id="PR00313">
    <property type="entry name" value="CABNDNGRPT"/>
</dbReference>
<keyword evidence="6" id="KW-0843">Virulence</keyword>
<dbReference type="PROSITE" id="PS00330">
    <property type="entry name" value="HEMOLYSIN_CALCIUM"/>
    <property type="match status" value="6"/>
</dbReference>
<accession>A0ABY8LGF1</accession>
<evidence type="ECO:0000256" key="1">
    <source>
        <dbReference type="ARBA" id="ARBA00004370"/>
    </source>
</evidence>
<evidence type="ECO:0000256" key="3">
    <source>
        <dbReference type="ARBA" id="ARBA00022525"/>
    </source>
</evidence>
<dbReference type="InterPro" id="IPR018511">
    <property type="entry name" value="Hemolysin-typ_Ca-bd_CS"/>
</dbReference>
<feature type="compositionally biased region" description="Acidic residues" evidence="8">
    <location>
        <begin position="835"/>
        <end position="846"/>
    </location>
</feature>
<dbReference type="Gene3D" id="2.150.10.10">
    <property type="entry name" value="Serralysin-like metalloprotease, C-terminal"/>
    <property type="match status" value="7"/>
</dbReference>
<dbReference type="Gene3D" id="2.130.10.10">
    <property type="entry name" value="YVTN repeat-like/Quinoprotein amine dehydrogenase"/>
    <property type="match status" value="1"/>
</dbReference>
<evidence type="ECO:0008006" key="11">
    <source>
        <dbReference type="Google" id="ProtNLM"/>
    </source>
</evidence>
<feature type="compositionally biased region" description="Acidic residues" evidence="8">
    <location>
        <begin position="625"/>
        <end position="634"/>
    </location>
</feature>
<keyword evidence="4" id="KW-0800">Toxin</keyword>
<feature type="region of interest" description="Disordered" evidence="8">
    <location>
        <begin position="625"/>
        <end position="646"/>
    </location>
</feature>
<organism evidence="9 10">
    <name type="scientific">Jannaschia ovalis</name>
    <dbReference type="NCBI Taxonomy" id="3038773"/>
    <lineage>
        <taxon>Bacteria</taxon>
        <taxon>Pseudomonadati</taxon>
        <taxon>Pseudomonadota</taxon>
        <taxon>Alphaproteobacteria</taxon>
        <taxon>Rhodobacterales</taxon>
        <taxon>Roseobacteraceae</taxon>
        <taxon>Jannaschia</taxon>
    </lineage>
</organism>
<dbReference type="PRINTS" id="PR01488">
    <property type="entry name" value="RTXTOXINA"/>
</dbReference>
<keyword evidence="7" id="KW-0472">Membrane</keyword>
<dbReference type="Pfam" id="PF00353">
    <property type="entry name" value="HemolysinCabind"/>
    <property type="match status" value="9"/>
</dbReference>
<dbReference type="InterPro" id="IPR001343">
    <property type="entry name" value="Hemolysn_Ca-bd"/>
</dbReference>
<dbReference type="Proteomes" id="UP001243420">
    <property type="component" value="Chromosome"/>
</dbReference>
<dbReference type="InterPro" id="IPR015943">
    <property type="entry name" value="WD40/YVTN_repeat-like_dom_sf"/>
</dbReference>